<dbReference type="InterPro" id="IPR029044">
    <property type="entry name" value="Nucleotide-diphossugar_trans"/>
</dbReference>
<evidence type="ECO:0000313" key="3">
    <source>
        <dbReference type="EMBL" id="SNT74085.1"/>
    </source>
</evidence>
<dbReference type="Pfam" id="PF00535">
    <property type="entry name" value="Glycos_transf_2"/>
    <property type="match status" value="1"/>
</dbReference>
<keyword evidence="3" id="KW-0808">Transferase</keyword>
<evidence type="ECO:0000313" key="4">
    <source>
        <dbReference type="Proteomes" id="UP000198346"/>
    </source>
</evidence>
<accession>A0A239PUZ6</accession>
<keyword evidence="1" id="KW-1133">Transmembrane helix</keyword>
<feature type="transmembrane region" description="Helical" evidence="1">
    <location>
        <begin position="316"/>
        <end position="339"/>
    </location>
</feature>
<keyword evidence="1" id="KW-0472">Membrane</keyword>
<dbReference type="RefSeq" id="WP_089412651.1">
    <property type="nucleotide sequence ID" value="NZ_FZQA01000004.1"/>
</dbReference>
<gene>
    <name evidence="3" type="ORF">SAMN06297382_1989</name>
</gene>
<sequence length="388" mass="41682">MLTFLAFLALGAWLYLAFGHGDFWRAEARLDAPPPREPETWPEAVAVIPARDEAAVIARTLASHQASDYPGRFSLVVVDDESADETGALARAAAAEGPRAVDVIDAPPLAPGWTGKLSALAAGVARAKELAPDARYFLFTDADIEHAPATLRRLVAKAETENLALVSLMARLDARGAWGPLLIPAFVYFFQKLYPFARVNNPESTVAAAAGGCMLVRREAYDAAGGAEAIRDQLIDDCALARRIKREGAGAPRRIWLGLASDEVVSLRDNRALSSVWRMVARTAFAQLDHSWLLLAGTVAGMAIVYLVPPLAALSALWAGATPAVGYGLAAWAVMAATYRPTATLYGLSFWKTLLLPLAAFFYMLMTISSAERYARGEGGSWKGRSYS</sequence>
<evidence type="ECO:0000259" key="2">
    <source>
        <dbReference type="Pfam" id="PF00535"/>
    </source>
</evidence>
<dbReference type="InterPro" id="IPR001173">
    <property type="entry name" value="Glyco_trans_2-like"/>
</dbReference>
<protein>
    <submittedName>
        <fullName evidence="3">Hopene-associated glycosyltransferase HpnB</fullName>
    </submittedName>
</protein>
<dbReference type="OrthoDB" id="9806824at2"/>
<dbReference type="SUPFAM" id="SSF53448">
    <property type="entry name" value="Nucleotide-diphospho-sugar transferases"/>
    <property type="match status" value="1"/>
</dbReference>
<dbReference type="Proteomes" id="UP000198346">
    <property type="component" value="Unassembled WGS sequence"/>
</dbReference>
<evidence type="ECO:0000256" key="1">
    <source>
        <dbReference type="SAM" id="Phobius"/>
    </source>
</evidence>
<proteinExistence type="predicted"/>
<dbReference type="NCBIfam" id="TIGR03469">
    <property type="entry name" value="HpnB"/>
    <property type="match status" value="1"/>
</dbReference>
<feature type="transmembrane region" description="Helical" evidence="1">
    <location>
        <begin position="345"/>
        <end position="366"/>
    </location>
</feature>
<dbReference type="EMBL" id="FZQA01000004">
    <property type="protein sequence ID" value="SNT74085.1"/>
    <property type="molecule type" value="Genomic_DNA"/>
</dbReference>
<dbReference type="PANTHER" id="PTHR43646">
    <property type="entry name" value="GLYCOSYLTRANSFERASE"/>
    <property type="match status" value="1"/>
</dbReference>
<reference evidence="3 4" key="1">
    <citation type="submission" date="2017-07" db="EMBL/GenBank/DDBJ databases">
        <authorList>
            <person name="Sun Z.S."/>
            <person name="Albrecht U."/>
            <person name="Echele G."/>
            <person name="Lee C.C."/>
        </authorList>
    </citation>
    <scope>NUCLEOTIDE SEQUENCE [LARGE SCALE GENOMIC DNA]</scope>
    <source>
        <strain evidence="3 4">CGMCC 1.12710</strain>
    </source>
</reference>
<dbReference type="AlphaFoldDB" id="A0A239PUZ6"/>
<dbReference type="Gene3D" id="3.90.550.10">
    <property type="entry name" value="Spore Coat Polysaccharide Biosynthesis Protein SpsA, Chain A"/>
    <property type="match status" value="1"/>
</dbReference>
<dbReference type="GO" id="GO:0016740">
    <property type="term" value="F:transferase activity"/>
    <property type="evidence" value="ECO:0007669"/>
    <property type="project" value="UniProtKB-KW"/>
</dbReference>
<feature type="transmembrane region" description="Helical" evidence="1">
    <location>
        <begin position="292"/>
        <end position="309"/>
    </location>
</feature>
<keyword evidence="4" id="KW-1185">Reference proteome</keyword>
<feature type="domain" description="Glycosyltransferase 2-like" evidence="2">
    <location>
        <begin position="47"/>
        <end position="222"/>
    </location>
</feature>
<dbReference type="InterPro" id="IPR017832">
    <property type="entry name" value="Glyco_trans_2_hopen-assoc_HpnB"/>
</dbReference>
<keyword evidence="1" id="KW-0812">Transmembrane</keyword>
<organism evidence="3 4">
    <name type="scientific">Amphiplicatus metriothermophilus</name>
    <dbReference type="NCBI Taxonomy" id="1519374"/>
    <lineage>
        <taxon>Bacteria</taxon>
        <taxon>Pseudomonadati</taxon>
        <taxon>Pseudomonadota</taxon>
        <taxon>Alphaproteobacteria</taxon>
        <taxon>Parvularculales</taxon>
        <taxon>Parvularculaceae</taxon>
        <taxon>Amphiplicatus</taxon>
    </lineage>
</organism>
<dbReference type="PANTHER" id="PTHR43646:SF3">
    <property type="entry name" value="SLR1566 PROTEIN"/>
    <property type="match status" value="1"/>
</dbReference>
<name>A0A239PUZ6_9PROT</name>